<dbReference type="InParanoid" id="M7XHJ2"/>
<evidence type="ECO:0000313" key="2">
    <source>
        <dbReference type="Proteomes" id="UP000010953"/>
    </source>
</evidence>
<dbReference type="AlphaFoldDB" id="M7XHJ2"/>
<keyword evidence="2" id="KW-1185">Reference proteome</keyword>
<protein>
    <submittedName>
        <fullName evidence="1">Uncharacterized protein</fullName>
    </submittedName>
</protein>
<reference evidence="1" key="1">
    <citation type="submission" date="2013-01" db="EMBL/GenBank/DDBJ databases">
        <title>Genome assembly of Mariniradius saccharolyticus AK6.</title>
        <authorList>
            <person name="Vaidya B."/>
            <person name="Khatri I."/>
            <person name="Tanuku N.R.S."/>
            <person name="Subramanian S."/>
            <person name="Pinnaka A."/>
        </authorList>
    </citation>
    <scope>NUCLEOTIDE SEQUENCE [LARGE SCALE GENOMIC DNA]</scope>
    <source>
        <strain evidence="1">AK6</strain>
    </source>
</reference>
<name>M7XHJ2_9BACT</name>
<organism evidence="1 2">
    <name type="scientific">Mariniradius saccharolyticus AK6</name>
    <dbReference type="NCBI Taxonomy" id="1239962"/>
    <lineage>
        <taxon>Bacteria</taxon>
        <taxon>Pseudomonadati</taxon>
        <taxon>Bacteroidota</taxon>
        <taxon>Cytophagia</taxon>
        <taxon>Cytophagales</taxon>
        <taxon>Cyclobacteriaceae</taxon>
        <taxon>Mariniradius</taxon>
    </lineage>
</organism>
<gene>
    <name evidence="1" type="ORF">C943_03834</name>
</gene>
<sequence length="37" mass="4396">MAANGNRKDRPVQNVTMKSLMGFLKIMEIQKERFFYC</sequence>
<evidence type="ECO:0000313" key="1">
    <source>
        <dbReference type="EMBL" id="EMS34018.1"/>
    </source>
</evidence>
<comment type="caution">
    <text evidence="1">The sequence shown here is derived from an EMBL/GenBank/DDBJ whole genome shotgun (WGS) entry which is preliminary data.</text>
</comment>
<dbReference type="EMBL" id="AMZY02000007">
    <property type="protein sequence ID" value="EMS34018.1"/>
    <property type="molecule type" value="Genomic_DNA"/>
</dbReference>
<accession>M7XHJ2</accession>
<dbReference type="Proteomes" id="UP000010953">
    <property type="component" value="Unassembled WGS sequence"/>
</dbReference>
<proteinExistence type="predicted"/>